<keyword evidence="2" id="KW-1185">Reference proteome</keyword>
<dbReference type="Proteomes" id="UP000701853">
    <property type="component" value="Chromosome 10"/>
</dbReference>
<accession>A0A8J5YES7</accession>
<protein>
    <submittedName>
        <fullName evidence="1">Uncharacterized protein</fullName>
    </submittedName>
</protein>
<dbReference type="PANTHER" id="PTHR48200:SF1">
    <property type="entry name" value="AMINOTRANSFERASE-LIKE PLANT MOBILE DOMAIN-CONTAINING PROTEIN"/>
    <property type="match status" value="1"/>
</dbReference>
<evidence type="ECO:0000313" key="2">
    <source>
        <dbReference type="Proteomes" id="UP000701853"/>
    </source>
</evidence>
<name>A0A8J5YES7_9ROSI</name>
<dbReference type="EMBL" id="JAHUZN010000010">
    <property type="protein sequence ID" value="KAG8481217.1"/>
    <property type="molecule type" value="Genomic_DNA"/>
</dbReference>
<organism evidence="1 2">
    <name type="scientific">Gossypium anomalum</name>
    <dbReference type="NCBI Taxonomy" id="47600"/>
    <lineage>
        <taxon>Eukaryota</taxon>
        <taxon>Viridiplantae</taxon>
        <taxon>Streptophyta</taxon>
        <taxon>Embryophyta</taxon>
        <taxon>Tracheophyta</taxon>
        <taxon>Spermatophyta</taxon>
        <taxon>Magnoliopsida</taxon>
        <taxon>eudicotyledons</taxon>
        <taxon>Gunneridae</taxon>
        <taxon>Pentapetalae</taxon>
        <taxon>rosids</taxon>
        <taxon>malvids</taxon>
        <taxon>Malvales</taxon>
        <taxon>Malvaceae</taxon>
        <taxon>Malvoideae</taxon>
        <taxon>Gossypium</taxon>
    </lineage>
</organism>
<evidence type="ECO:0000313" key="1">
    <source>
        <dbReference type="EMBL" id="KAG8481217.1"/>
    </source>
</evidence>
<dbReference type="AlphaFoldDB" id="A0A8J5YES7"/>
<reference evidence="1 2" key="1">
    <citation type="journal article" date="2021" name="bioRxiv">
        <title>The Gossypium anomalum genome as a resource for cotton improvement and evolutionary analysis of hybrid incompatibility.</title>
        <authorList>
            <person name="Grover C.E."/>
            <person name="Yuan D."/>
            <person name="Arick M.A."/>
            <person name="Miller E.R."/>
            <person name="Hu G."/>
            <person name="Peterson D.G."/>
            <person name="Wendel J.F."/>
            <person name="Udall J.A."/>
        </authorList>
    </citation>
    <scope>NUCLEOTIDE SEQUENCE [LARGE SCALE GENOMIC DNA]</scope>
    <source>
        <strain evidence="1">JFW-Udall</strain>
        <tissue evidence="1">Leaf</tissue>
    </source>
</reference>
<proteinExistence type="predicted"/>
<comment type="caution">
    <text evidence="1">The sequence shown here is derived from an EMBL/GenBank/DDBJ whole genome shotgun (WGS) entry which is preliminary data.</text>
</comment>
<sequence>MDFTRISVTQNNLQQLKEVWDQLDDKTKQLFYCNYGDLSYLLDVKVDKHLFKLWPNIGILPIAALLLGRYIGAYHRKVHNYAPLPQNPSRQAYSRASNVHTFLKRLMSITGMSEQWVAARIKQKVDSKCIPWKSLQDLILAHPDKKKRVNVFPLSIYRSLVHAEEQVKEDLSVWAQLLLAWFHGHFWKVEKVSYQIFSKNYSSLKEFVATPRQDNIFEEKWMAIL</sequence>
<dbReference type="PANTHER" id="PTHR48200">
    <property type="entry name" value="PROTEIN, PUTATIVE-RELATED"/>
    <property type="match status" value="1"/>
</dbReference>
<dbReference type="OrthoDB" id="990152at2759"/>
<gene>
    <name evidence="1" type="ORF">CXB51_025974</name>
</gene>